<protein>
    <submittedName>
        <fullName evidence="2">Uncharacterized protein</fullName>
    </submittedName>
</protein>
<gene>
    <name evidence="2" type="ORF">EV193_106116</name>
</gene>
<organism evidence="2 3">
    <name type="scientific">Herbihabitans rhizosphaerae</name>
    <dbReference type="NCBI Taxonomy" id="1872711"/>
    <lineage>
        <taxon>Bacteria</taxon>
        <taxon>Bacillati</taxon>
        <taxon>Actinomycetota</taxon>
        <taxon>Actinomycetes</taxon>
        <taxon>Pseudonocardiales</taxon>
        <taxon>Pseudonocardiaceae</taxon>
        <taxon>Herbihabitans</taxon>
    </lineage>
</organism>
<dbReference type="EMBL" id="SGWQ01000006">
    <property type="protein sequence ID" value="RZS36882.1"/>
    <property type="molecule type" value="Genomic_DNA"/>
</dbReference>
<accession>A0A4Q7KNS7</accession>
<keyword evidence="3" id="KW-1185">Reference proteome</keyword>
<name>A0A4Q7KNS7_9PSEU</name>
<evidence type="ECO:0000313" key="3">
    <source>
        <dbReference type="Proteomes" id="UP000294257"/>
    </source>
</evidence>
<evidence type="ECO:0000256" key="1">
    <source>
        <dbReference type="SAM" id="MobiDB-lite"/>
    </source>
</evidence>
<dbReference type="AlphaFoldDB" id="A0A4Q7KNS7"/>
<dbReference type="RefSeq" id="WP_207222709.1">
    <property type="nucleotide sequence ID" value="NZ_SGWQ01000006.1"/>
</dbReference>
<reference evidence="2 3" key="1">
    <citation type="submission" date="2019-02" db="EMBL/GenBank/DDBJ databases">
        <title>Genomic Encyclopedia of Type Strains, Phase IV (KMG-IV): sequencing the most valuable type-strain genomes for metagenomic binning, comparative biology and taxonomic classification.</title>
        <authorList>
            <person name="Goeker M."/>
        </authorList>
    </citation>
    <scope>NUCLEOTIDE SEQUENCE [LARGE SCALE GENOMIC DNA]</scope>
    <source>
        <strain evidence="2 3">DSM 101727</strain>
    </source>
</reference>
<feature type="region of interest" description="Disordered" evidence="1">
    <location>
        <begin position="77"/>
        <end position="98"/>
    </location>
</feature>
<comment type="caution">
    <text evidence="2">The sequence shown here is derived from an EMBL/GenBank/DDBJ whole genome shotgun (WGS) entry which is preliminary data.</text>
</comment>
<evidence type="ECO:0000313" key="2">
    <source>
        <dbReference type="EMBL" id="RZS36882.1"/>
    </source>
</evidence>
<dbReference type="Proteomes" id="UP000294257">
    <property type="component" value="Unassembled WGS sequence"/>
</dbReference>
<proteinExistence type="predicted"/>
<sequence length="128" mass="13263">MTTIDVPDELAAAQHKYGGEAGRAWIAALPDLAPPVLDAWELRAVSSSPELGCVPSPKVRLLGTTSPALCTGESRALHPRVPRPAPASPAPCTRESRAVHAPCTPIAPVRGRGSPVIRVRAGPVRSAA</sequence>